<dbReference type="EMBL" id="CAKZ01000095">
    <property type="protein sequence ID" value="CCJ81424.1"/>
    <property type="molecule type" value="Genomic_DNA"/>
</dbReference>
<dbReference type="Proteomes" id="UP000009342">
    <property type="component" value="Unassembled WGS sequence"/>
</dbReference>
<sequence length="41" mass="4495">MTNQHGVSSKKGSCILRPCLMGLWGQRELNIITAENPAKVI</sequence>
<proteinExistence type="predicted"/>
<gene>
    <name evidence="1" type="ORF">BN134_2165</name>
</gene>
<evidence type="ECO:0000313" key="1">
    <source>
        <dbReference type="EMBL" id="CCJ81424.1"/>
    </source>
</evidence>
<accession>A0ABM9Q7K0</accession>
<keyword evidence="2" id="KW-1185">Reference proteome</keyword>
<organism evidence="1 2">
    <name type="scientific">Cronobacter dublinensis 1210</name>
    <dbReference type="NCBI Taxonomy" id="1208656"/>
    <lineage>
        <taxon>Bacteria</taxon>
        <taxon>Pseudomonadati</taxon>
        <taxon>Pseudomonadota</taxon>
        <taxon>Gammaproteobacteria</taxon>
        <taxon>Enterobacterales</taxon>
        <taxon>Enterobacteriaceae</taxon>
        <taxon>Cronobacter</taxon>
    </lineage>
</organism>
<protein>
    <submittedName>
        <fullName evidence="1">Uncharacterized protein</fullName>
    </submittedName>
</protein>
<reference evidence="2" key="1">
    <citation type="journal article" date="2012" name="PLoS ONE">
        <title>Comparative analysis of genome sequences covering the seven cronobacter species.</title>
        <authorList>
            <person name="Joseph S."/>
            <person name="Desai P."/>
            <person name="Ji Y."/>
            <person name="Cummings C.A."/>
            <person name="Shih R."/>
            <person name="Degoricija L."/>
            <person name="Rico A."/>
            <person name="Brzoska P."/>
            <person name="Hamby S.E."/>
            <person name="Masood N."/>
            <person name="Hariri S."/>
            <person name="Sonbol H."/>
            <person name="Chuzhanova N."/>
            <person name="McClelland M."/>
            <person name="Furtado M.R."/>
            <person name="Forsythe S.J."/>
        </authorList>
    </citation>
    <scope>NUCLEOTIDE SEQUENCE [LARGE SCALE GENOMIC DNA]</scope>
    <source>
        <strain evidence="2">1210</strain>
    </source>
</reference>
<evidence type="ECO:0000313" key="2">
    <source>
        <dbReference type="Proteomes" id="UP000009342"/>
    </source>
</evidence>
<comment type="caution">
    <text evidence="1">The sequence shown here is derived from an EMBL/GenBank/DDBJ whole genome shotgun (WGS) entry which is preliminary data.</text>
</comment>
<name>A0ABM9Q7K0_9ENTR</name>